<keyword evidence="3" id="KW-1185">Reference proteome</keyword>
<dbReference type="AlphaFoldDB" id="A0A9P0CAX8"/>
<accession>A0A9P0CAX8</accession>
<evidence type="ECO:0000313" key="3">
    <source>
        <dbReference type="Proteomes" id="UP001152759"/>
    </source>
</evidence>
<name>A0A9P0CAX8_BEMTA</name>
<dbReference type="EMBL" id="OU963871">
    <property type="protein sequence ID" value="CAH0762565.1"/>
    <property type="molecule type" value="Genomic_DNA"/>
</dbReference>
<proteinExistence type="predicted"/>
<dbReference type="Proteomes" id="UP001152759">
    <property type="component" value="Chromosome 10"/>
</dbReference>
<dbReference type="KEGG" id="btab:109036905"/>
<evidence type="ECO:0000256" key="1">
    <source>
        <dbReference type="SAM" id="MobiDB-lite"/>
    </source>
</evidence>
<feature type="compositionally biased region" description="Low complexity" evidence="1">
    <location>
        <begin position="48"/>
        <end position="91"/>
    </location>
</feature>
<sequence length="438" mass="48956">MFIRPALFLVLSSLAAPIVSMHFFSRWLGRSPTSTPEIIPPFSPPYSPTSSHSSDIPPFSQSYSPTSSHSSDIPPFSQSYSPTSSHSSYSSEGFLPLPSPGSSTRSTPAHLFAPQNSLDSDYTPKERSSKRSPKKPSPERRSPSKPLPGDAPRDSSPRRPRKRTLADNASPTMHVASFAHSFSSASSGSSTSRSSSSSSSSSSSGSSSSSSGSSPPRRSRRKKTPNIPQPYSTYWTTLTPTGKMGNLKFEAGDHIYVSAMSSLGPFNRKRLRSWLNTDKLWRPYYVYLALDDQRLLKIIPDFRKRYFEVEPTIFHWQQDGWPHTEQQLEVAVVKPDPKKGLLGVEKTTALAYRLYSRTFPFNVFNCNSHHWVDYLTYGKTFGRKYTPYLPMGAACPLYTLLTPEMDVYSEELVFTDDLGNSFKLTDHPRPRPPRPKES</sequence>
<reference evidence="2" key="1">
    <citation type="submission" date="2021-12" db="EMBL/GenBank/DDBJ databases">
        <authorList>
            <person name="King R."/>
        </authorList>
    </citation>
    <scope>NUCLEOTIDE SEQUENCE</scope>
</reference>
<feature type="region of interest" description="Disordered" evidence="1">
    <location>
        <begin position="39"/>
        <end position="234"/>
    </location>
</feature>
<protein>
    <submittedName>
        <fullName evidence="2">Uncharacterized protein</fullName>
    </submittedName>
</protein>
<evidence type="ECO:0000313" key="2">
    <source>
        <dbReference type="EMBL" id="CAH0762565.1"/>
    </source>
</evidence>
<feature type="compositionally biased region" description="Low complexity" evidence="1">
    <location>
        <begin position="181"/>
        <end position="216"/>
    </location>
</feature>
<organism evidence="2 3">
    <name type="scientific">Bemisia tabaci</name>
    <name type="common">Sweetpotato whitefly</name>
    <name type="synonym">Aleurodes tabaci</name>
    <dbReference type="NCBI Taxonomy" id="7038"/>
    <lineage>
        <taxon>Eukaryota</taxon>
        <taxon>Metazoa</taxon>
        <taxon>Ecdysozoa</taxon>
        <taxon>Arthropoda</taxon>
        <taxon>Hexapoda</taxon>
        <taxon>Insecta</taxon>
        <taxon>Pterygota</taxon>
        <taxon>Neoptera</taxon>
        <taxon>Paraneoptera</taxon>
        <taxon>Hemiptera</taxon>
        <taxon>Sternorrhyncha</taxon>
        <taxon>Aleyrodoidea</taxon>
        <taxon>Aleyrodidae</taxon>
        <taxon>Aleyrodinae</taxon>
        <taxon>Bemisia</taxon>
    </lineage>
</organism>
<gene>
    <name evidence="2" type="ORF">BEMITA_LOCUS2681</name>
</gene>